<evidence type="ECO:0000256" key="9">
    <source>
        <dbReference type="ARBA" id="ARBA00022898"/>
    </source>
</evidence>
<evidence type="ECO:0000256" key="4">
    <source>
        <dbReference type="ARBA" id="ARBA00010869"/>
    </source>
</evidence>
<dbReference type="Gene3D" id="3.40.50.1100">
    <property type="match status" value="2"/>
</dbReference>
<keyword evidence="10 13" id="KW-0456">Lyase</keyword>
<dbReference type="GO" id="GO:0009097">
    <property type="term" value="P:isoleucine biosynthetic process"/>
    <property type="evidence" value="ECO:0007669"/>
    <property type="project" value="UniProtKB-UniRule"/>
</dbReference>
<dbReference type="FunFam" id="3.40.1020.10:FF:000001">
    <property type="entry name" value="L-threonine dehydratase"/>
    <property type="match status" value="1"/>
</dbReference>
<reference evidence="15 16" key="1">
    <citation type="journal article" date="2018" name="Genome Biol. Evol.">
        <title>Cladogenesis and Genomic Streamlining in Extracellular Endosymbionts of Tropical Stink Bugs.</title>
        <authorList>
            <person name="Otero-Bravo A."/>
            <person name="Goffredi S."/>
            <person name="Sabree Z.L."/>
        </authorList>
    </citation>
    <scope>NUCLEOTIDE SEQUENCE [LARGE SCALE GENOMIC DNA]</scope>
    <source>
        <strain evidence="15 16">SoEO</strain>
    </source>
</reference>
<comment type="function">
    <text evidence="12 13">Catalyzes the anaerobic formation of alpha-ketobutyrate and ammonia from threonine in a two-step reaction. The first step involved a dehydration of threonine and a production of enamine intermediates (aminocrotonate), which tautomerizes to its imine form (iminobutyrate). Both intermediates are unstable and short-lived. The second step is the nonenzymatic hydrolysis of the enamine/imine intermediates to form 2-ketobutyrate and free ammonia. In the low water environment of the cell, the second step is accelerated by RidA.</text>
</comment>
<dbReference type="EC" id="4.3.1.19" evidence="13"/>
<keyword evidence="9 13" id="KW-0663">Pyridoxal phosphate</keyword>
<evidence type="ECO:0000256" key="5">
    <source>
        <dbReference type="ARBA" id="ARBA00011881"/>
    </source>
</evidence>
<feature type="domain" description="ACT-like" evidence="14">
    <location>
        <begin position="436"/>
        <end position="506"/>
    </location>
</feature>
<dbReference type="InterPro" id="IPR001926">
    <property type="entry name" value="TrpB-like_PALP"/>
</dbReference>
<dbReference type="InterPro" id="IPR000634">
    <property type="entry name" value="Ser/Thr_deHydtase_PyrdxlP-BS"/>
</dbReference>
<dbReference type="InterPro" id="IPR005787">
    <property type="entry name" value="Thr_deHydtase_biosynth"/>
</dbReference>
<dbReference type="PROSITE" id="PS00165">
    <property type="entry name" value="DEHYDRATASE_SER_THR"/>
    <property type="match status" value="1"/>
</dbReference>
<dbReference type="CDD" id="cd01562">
    <property type="entry name" value="Thr-dehyd"/>
    <property type="match status" value="1"/>
</dbReference>
<dbReference type="EMBL" id="PDKR01000005">
    <property type="protein sequence ID" value="PPI88424.1"/>
    <property type="molecule type" value="Genomic_DNA"/>
</dbReference>
<dbReference type="PANTHER" id="PTHR48078:SF11">
    <property type="entry name" value="THREONINE DEHYDRATASE, MITOCHONDRIAL"/>
    <property type="match status" value="1"/>
</dbReference>
<keyword evidence="6 13" id="KW-0028">Amino-acid biosynthesis</keyword>
<comment type="cofactor">
    <cofactor evidence="2 13">
        <name>pyridoxal 5'-phosphate</name>
        <dbReference type="ChEBI" id="CHEBI:597326"/>
    </cofactor>
</comment>
<evidence type="ECO:0000256" key="7">
    <source>
        <dbReference type="ARBA" id="ARBA00022624"/>
    </source>
</evidence>
<sequence>MSPLLQSFSNTPSGSEYLREILRSPVYEIAKVTPLQKMNKTSLKFNNIILVKREDHQPVHSFKLRGAYSMISSLNQEQKSCGVITASAGNHAQGVAYSSSKLGIKSLIVMPKSTVDIKIDEVYSFGGEVFLYGNNFDESKYKAIELAKQHSYTFIPPFDHPSVIAGQATLAMELLQQDALIDRVFVPVGGGGLIAGVIVLLKQLMPQIKVIAVESEESACLKAALDIGQPVNLTDVGLFADGVAVKCIGKETFRICKQYLLDDIVTVDNDAICSSMKDLFEDIRAIAEPSGALALAGMKKYIQQNKIKNERLVHILSGANVNFHGLRYVSERCELGEQKEALLAAVIPERHGSFLKFCQNLGVYPITEFSYRYLNTNQAHIFVGVRLTHGIQERNKIINQMISKGYEIIDFSDNEIAKLHIRYMIGGRPLKRLEERLFSFEFPESPGALLKFLQTLGANWNISLFHYRSHGTDYGRVLAAFETSNINFCFEKHLIDLGYNFHEETNNPAFHFFLTNYN</sequence>
<dbReference type="Gene3D" id="3.40.1020.10">
    <property type="entry name" value="Biosynthetic Threonine Deaminase, Domain 3"/>
    <property type="match status" value="1"/>
</dbReference>
<evidence type="ECO:0000259" key="14">
    <source>
        <dbReference type="PROSITE" id="PS51672"/>
    </source>
</evidence>
<evidence type="ECO:0000256" key="8">
    <source>
        <dbReference type="ARBA" id="ARBA00022737"/>
    </source>
</evidence>
<evidence type="ECO:0000256" key="6">
    <source>
        <dbReference type="ARBA" id="ARBA00022605"/>
    </source>
</evidence>
<comment type="similarity">
    <text evidence="4 13">Belongs to the serine/threonine dehydratase family.</text>
</comment>
<dbReference type="InterPro" id="IPR050147">
    <property type="entry name" value="Ser/Thr_Dehydratase"/>
</dbReference>
<protein>
    <recommendedName>
        <fullName evidence="13">L-threonine dehydratase</fullName>
        <ecNumber evidence="13">4.3.1.19</ecNumber>
    </recommendedName>
    <alternativeName>
        <fullName evidence="13">Threonine deaminase</fullName>
    </alternativeName>
</protein>
<dbReference type="CDD" id="cd04907">
    <property type="entry name" value="ACT_ThrD-I_2"/>
    <property type="match status" value="1"/>
</dbReference>
<dbReference type="CDD" id="cd04906">
    <property type="entry name" value="ACT_ThrD-I_1"/>
    <property type="match status" value="1"/>
</dbReference>
<dbReference type="NCBIfam" id="NF006674">
    <property type="entry name" value="PRK09224.1"/>
    <property type="match status" value="1"/>
</dbReference>
<comment type="subunit">
    <text evidence="5 13">Homotetramer.</text>
</comment>
<dbReference type="AlphaFoldDB" id="A0A2P5T1F0"/>
<dbReference type="Proteomes" id="UP000295937">
    <property type="component" value="Unassembled WGS sequence"/>
</dbReference>
<evidence type="ECO:0000256" key="1">
    <source>
        <dbReference type="ARBA" id="ARBA00001274"/>
    </source>
</evidence>
<dbReference type="NCBIfam" id="TIGR01124">
    <property type="entry name" value="ilvA_2Cterm"/>
    <property type="match status" value="1"/>
</dbReference>
<dbReference type="GO" id="GO:0006567">
    <property type="term" value="P:L-threonine catabolic process"/>
    <property type="evidence" value="ECO:0007669"/>
    <property type="project" value="TreeGrafter"/>
</dbReference>
<dbReference type="SUPFAM" id="SSF55021">
    <property type="entry name" value="ACT-like"/>
    <property type="match status" value="2"/>
</dbReference>
<dbReference type="Pfam" id="PF00585">
    <property type="entry name" value="Thr_dehydrat_C"/>
    <property type="match status" value="2"/>
</dbReference>
<accession>A0A2P5T1F0</accession>
<dbReference type="GO" id="GO:0006565">
    <property type="term" value="P:L-serine catabolic process"/>
    <property type="evidence" value="ECO:0007669"/>
    <property type="project" value="TreeGrafter"/>
</dbReference>
<keyword evidence="8" id="KW-0677">Repeat</keyword>
<dbReference type="RefSeq" id="WP_136132679.1">
    <property type="nucleotide sequence ID" value="NZ_PDKR01000005.1"/>
</dbReference>
<dbReference type="UniPathway" id="UPA00047">
    <property type="reaction ID" value="UER00054"/>
</dbReference>
<comment type="pathway">
    <text evidence="3 13">Amino-acid biosynthesis; L-isoleucine biosynthesis; 2-oxobutanoate from L-threonine: step 1/1.</text>
</comment>
<evidence type="ECO:0000313" key="16">
    <source>
        <dbReference type="Proteomes" id="UP000295937"/>
    </source>
</evidence>
<proteinExistence type="inferred from homology"/>
<dbReference type="PANTHER" id="PTHR48078">
    <property type="entry name" value="THREONINE DEHYDRATASE, MITOCHONDRIAL-RELATED"/>
    <property type="match status" value="1"/>
</dbReference>
<dbReference type="GO" id="GO:0004794">
    <property type="term" value="F:threonine deaminase activity"/>
    <property type="evidence" value="ECO:0007669"/>
    <property type="project" value="UniProtKB-UniRule"/>
</dbReference>
<name>A0A2P5T1F0_9GAMM</name>
<feature type="domain" description="ACT-like" evidence="14">
    <location>
        <begin position="341"/>
        <end position="413"/>
    </location>
</feature>
<dbReference type="InterPro" id="IPR001721">
    <property type="entry name" value="TD_ACT-like"/>
</dbReference>
<keyword evidence="7 13" id="KW-0412">Isoleucine biosynthesis</keyword>
<comment type="caution">
    <text evidence="15">The sequence shown here is derived from an EMBL/GenBank/DDBJ whole genome shotgun (WGS) entry which is preliminary data.</text>
</comment>
<evidence type="ECO:0000313" key="15">
    <source>
        <dbReference type="EMBL" id="PPI88424.1"/>
    </source>
</evidence>
<gene>
    <name evidence="13 15" type="primary">ilvA</name>
    <name evidence="15" type="ORF">CRV09_02995</name>
</gene>
<dbReference type="InterPro" id="IPR038110">
    <property type="entry name" value="TD_ACT-like_sf"/>
</dbReference>
<evidence type="ECO:0000256" key="10">
    <source>
        <dbReference type="ARBA" id="ARBA00023239"/>
    </source>
</evidence>
<dbReference type="SUPFAM" id="SSF53686">
    <property type="entry name" value="Tryptophan synthase beta subunit-like PLP-dependent enzymes"/>
    <property type="match status" value="1"/>
</dbReference>
<evidence type="ECO:0000256" key="13">
    <source>
        <dbReference type="RuleBase" id="RU362012"/>
    </source>
</evidence>
<evidence type="ECO:0000256" key="3">
    <source>
        <dbReference type="ARBA" id="ARBA00004810"/>
    </source>
</evidence>
<evidence type="ECO:0000256" key="11">
    <source>
        <dbReference type="ARBA" id="ARBA00023304"/>
    </source>
</evidence>
<dbReference type="Pfam" id="PF00291">
    <property type="entry name" value="PALP"/>
    <property type="match status" value="1"/>
</dbReference>
<comment type="catalytic activity">
    <reaction evidence="1 13">
        <text>L-threonine = 2-oxobutanoate + NH4(+)</text>
        <dbReference type="Rhea" id="RHEA:22108"/>
        <dbReference type="ChEBI" id="CHEBI:16763"/>
        <dbReference type="ChEBI" id="CHEBI:28938"/>
        <dbReference type="ChEBI" id="CHEBI:57926"/>
        <dbReference type="EC" id="4.3.1.19"/>
    </reaction>
</comment>
<dbReference type="PROSITE" id="PS51672">
    <property type="entry name" value="ACT_LIKE"/>
    <property type="match status" value="2"/>
</dbReference>
<dbReference type="InterPro" id="IPR036052">
    <property type="entry name" value="TrpB-like_PALP_sf"/>
</dbReference>
<dbReference type="GO" id="GO:0030170">
    <property type="term" value="F:pyridoxal phosphate binding"/>
    <property type="evidence" value="ECO:0007669"/>
    <property type="project" value="InterPro"/>
</dbReference>
<keyword evidence="11 13" id="KW-0100">Branched-chain amino acid biosynthesis</keyword>
<dbReference type="OrthoDB" id="9811476at2"/>
<organism evidence="15 16">
    <name type="scientific">Candidatus Pantoea edessiphila</name>
    <dbReference type="NCBI Taxonomy" id="2044610"/>
    <lineage>
        <taxon>Bacteria</taxon>
        <taxon>Pseudomonadati</taxon>
        <taxon>Pseudomonadota</taxon>
        <taxon>Gammaproteobacteria</taxon>
        <taxon>Enterobacterales</taxon>
        <taxon>Erwiniaceae</taxon>
        <taxon>Pantoea</taxon>
    </lineage>
</organism>
<evidence type="ECO:0000256" key="2">
    <source>
        <dbReference type="ARBA" id="ARBA00001933"/>
    </source>
</evidence>
<dbReference type="FunFam" id="3.40.50.1100:FF:000008">
    <property type="entry name" value="L-threonine dehydratase"/>
    <property type="match status" value="1"/>
</dbReference>
<evidence type="ECO:0000256" key="12">
    <source>
        <dbReference type="ARBA" id="ARBA00025527"/>
    </source>
</evidence>
<dbReference type="InterPro" id="IPR045865">
    <property type="entry name" value="ACT-like_dom_sf"/>
</dbReference>
<dbReference type="GO" id="GO:0003941">
    <property type="term" value="F:L-serine ammonia-lyase activity"/>
    <property type="evidence" value="ECO:0007669"/>
    <property type="project" value="TreeGrafter"/>
</dbReference>